<dbReference type="SUPFAM" id="SSF52172">
    <property type="entry name" value="CheY-like"/>
    <property type="match status" value="1"/>
</dbReference>
<feature type="DNA-binding region" description="OmpR/PhoB-type" evidence="5">
    <location>
        <begin position="132"/>
        <end position="228"/>
    </location>
</feature>
<dbReference type="Gene3D" id="1.10.10.10">
    <property type="entry name" value="Winged helix-like DNA-binding domain superfamily/Winged helix DNA-binding domain"/>
    <property type="match status" value="1"/>
</dbReference>
<proteinExistence type="predicted"/>
<dbReference type="GO" id="GO:0032993">
    <property type="term" value="C:protein-DNA complex"/>
    <property type="evidence" value="ECO:0007669"/>
    <property type="project" value="TreeGrafter"/>
</dbReference>
<dbReference type="InterPro" id="IPR036388">
    <property type="entry name" value="WH-like_DNA-bd_sf"/>
</dbReference>
<dbReference type="AlphaFoldDB" id="A0A2A4X4Q4"/>
<dbReference type="GO" id="GO:0005829">
    <property type="term" value="C:cytosol"/>
    <property type="evidence" value="ECO:0007669"/>
    <property type="project" value="TreeGrafter"/>
</dbReference>
<evidence type="ECO:0000256" key="4">
    <source>
        <dbReference type="PROSITE-ProRule" id="PRU00169"/>
    </source>
</evidence>
<dbReference type="InterPro" id="IPR001789">
    <property type="entry name" value="Sig_transdc_resp-reg_receiver"/>
</dbReference>
<dbReference type="CDD" id="cd00383">
    <property type="entry name" value="trans_reg_C"/>
    <property type="match status" value="1"/>
</dbReference>
<dbReference type="InterPro" id="IPR011006">
    <property type="entry name" value="CheY-like_superfamily"/>
</dbReference>
<name>A0A2A4X4Q4_UNCAE</name>
<reference evidence="9" key="1">
    <citation type="submission" date="2017-08" db="EMBL/GenBank/DDBJ databases">
        <title>A dynamic microbial community with high functional redundancy inhabits the cold, oxic subseafloor aquifer.</title>
        <authorList>
            <person name="Tully B.J."/>
            <person name="Wheat C.G."/>
            <person name="Glazer B.T."/>
            <person name="Huber J.A."/>
        </authorList>
    </citation>
    <scope>NUCLEOTIDE SEQUENCE [LARGE SCALE GENOMIC DNA]</scope>
</reference>
<organism evidence="8 9">
    <name type="scientific">Aerophobetes bacterium</name>
    <dbReference type="NCBI Taxonomy" id="2030807"/>
    <lineage>
        <taxon>Bacteria</taxon>
        <taxon>Candidatus Aerophobota</taxon>
    </lineage>
</organism>
<dbReference type="Gene3D" id="6.10.250.690">
    <property type="match status" value="1"/>
</dbReference>
<comment type="caution">
    <text evidence="8">The sequence shown here is derived from an EMBL/GenBank/DDBJ whole genome shotgun (WGS) entry which is preliminary data.</text>
</comment>
<dbReference type="SMART" id="SM00448">
    <property type="entry name" value="REC"/>
    <property type="match status" value="1"/>
</dbReference>
<dbReference type="EMBL" id="NVUK01000020">
    <property type="protein sequence ID" value="PCI77109.1"/>
    <property type="molecule type" value="Genomic_DNA"/>
</dbReference>
<evidence type="ECO:0000256" key="2">
    <source>
        <dbReference type="ARBA" id="ARBA00023012"/>
    </source>
</evidence>
<keyword evidence="1 4" id="KW-0597">Phosphoprotein</keyword>
<keyword evidence="3 5" id="KW-0238">DNA-binding</keyword>
<dbReference type="GO" id="GO:0006355">
    <property type="term" value="P:regulation of DNA-templated transcription"/>
    <property type="evidence" value="ECO:0007669"/>
    <property type="project" value="InterPro"/>
</dbReference>
<dbReference type="PROSITE" id="PS51755">
    <property type="entry name" value="OMPR_PHOB"/>
    <property type="match status" value="1"/>
</dbReference>
<dbReference type="Gene3D" id="3.40.50.2300">
    <property type="match status" value="1"/>
</dbReference>
<feature type="domain" description="OmpR/PhoB-type" evidence="7">
    <location>
        <begin position="132"/>
        <end position="228"/>
    </location>
</feature>
<dbReference type="PANTHER" id="PTHR48111">
    <property type="entry name" value="REGULATOR OF RPOS"/>
    <property type="match status" value="1"/>
</dbReference>
<dbReference type="SMART" id="SM00862">
    <property type="entry name" value="Trans_reg_C"/>
    <property type="match status" value="1"/>
</dbReference>
<dbReference type="Pfam" id="PF00486">
    <property type="entry name" value="Trans_reg_C"/>
    <property type="match status" value="1"/>
</dbReference>
<dbReference type="GO" id="GO:0000156">
    <property type="term" value="F:phosphorelay response regulator activity"/>
    <property type="evidence" value="ECO:0007669"/>
    <property type="project" value="TreeGrafter"/>
</dbReference>
<evidence type="ECO:0000256" key="5">
    <source>
        <dbReference type="PROSITE-ProRule" id="PRU01091"/>
    </source>
</evidence>
<dbReference type="Proteomes" id="UP000218775">
    <property type="component" value="Unassembled WGS sequence"/>
</dbReference>
<evidence type="ECO:0000313" key="8">
    <source>
        <dbReference type="EMBL" id="PCI77109.1"/>
    </source>
</evidence>
<dbReference type="InterPro" id="IPR001867">
    <property type="entry name" value="OmpR/PhoB-type_DNA-bd"/>
</dbReference>
<protein>
    <submittedName>
        <fullName evidence="8">DNA-binding response regulator</fullName>
    </submittedName>
</protein>
<evidence type="ECO:0000256" key="3">
    <source>
        <dbReference type="ARBA" id="ARBA00023125"/>
    </source>
</evidence>
<feature type="domain" description="Response regulatory" evidence="6">
    <location>
        <begin position="6"/>
        <end position="122"/>
    </location>
</feature>
<sequence>MPYKTRILLIEDEEDIAALIKLQAEVSGYSLHVEIDGINGYLACERILPDLIILDVMLPGENGFDVCRKIKNNPRLKHVPVLMLSAKDKEIDIILGLELGADDYVSKPFSPKVLFSKVKAILRRSAVTTKTKKNFSFGEFNVDVDRYLLYKNNLILSVTLSEFGILKRLLANKGKVLTRNQLIDDVNNDDAYIVDRNIDVHIASLRKKLGPNFDWIETVRGIGYRFRDLLPKVGQ</sequence>
<evidence type="ECO:0000256" key="1">
    <source>
        <dbReference type="ARBA" id="ARBA00022553"/>
    </source>
</evidence>
<accession>A0A2A4X4Q4</accession>
<dbReference type="PANTHER" id="PTHR48111:SF40">
    <property type="entry name" value="PHOSPHATE REGULON TRANSCRIPTIONAL REGULATORY PROTEIN PHOB"/>
    <property type="match status" value="1"/>
</dbReference>
<evidence type="ECO:0000313" key="9">
    <source>
        <dbReference type="Proteomes" id="UP000218775"/>
    </source>
</evidence>
<dbReference type="GO" id="GO:0000976">
    <property type="term" value="F:transcription cis-regulatory region binding"/>
    <property type="evidence" value="ECO:0007669"/>
    <property type="project" value="TreeGrafter"/>
</dbReference>
<dbReference type="InterPro" id="IPR016032">
    <property type="entry name" value="Sig_transdc_resp-reg_C-effctor"/>
</dbReference>
<gene>
    <name evidence="8" type="ORF">COB21_03515</name>
</gene>
<dbReference type="InterPro" id="IPR039420">
    <property type="entry name" value="WalR-like"/>
</dbReference>
<keyword evidence="2" id="KW-0902">Two-component regulatory system</keyword>
<feature type="modified residue" description="4-aspartylphosphate" evidence="4">
    <location>
        <position position="55"/>
    </location>
</feature>
<evidence type="ECO:0000259" key="6">
    <source>
        <dbReference type="PROSITE" id="PS50110"/>
    </source>
</evidence>
<dbReference type="PROSITE" id="PS50110">
    <property type="entry name" value="RESPONSE_REGULATORY"/>
    <property type="match status" value="1"/>
</dbReference>
<dbReference type="SUPFAM" id="SSF46894">
    <property type="entry name" value="C-terminal effector domain of the bipartite response regulators"/>
    <property type="match status" value="1"/>
</dbReference>
<evidence type="ECO:0000259" key="7">
    <source>
        <dbReference type="PROSITE" id="PS51755"/>
    </source>
</evidence>
<dbReference type="Pfam" id="PF00072">
    <property type="entry name" value="Response_reg"/>
    <property type="match status" value="1"/>
</dbReference>